<evidence type="ECO:0000256" key="15">
    <source>
        <dbReference type="ARBA" id="ARBA00023136"/>
    </source>
</evidence>
<keyword evidence="15 24" id="KW-0472">Membrane</keyword>
<dbReference type="EMBL" id="AP011699">
    <property type="protein sequence ID" value="BAL54754.1"/>
    <property type="molecule type" value="Genomic_DNA"/>
</dbReference>
<evidence type="ECO:0000256" key="6">
    <source>
        <dbReference type="ARBA" id="ARBA00012487"/>
    </source>
</evidence>
<evidence type="ECO:0000256" key="16">
    <source>
        <dbReference type="ARBA" id="ARBA00023209"/>
    </source>
</evidence>
<keyword evidence="13 24" id="KW-1133">Transmembrane helix</keyword>
<evidence type="ECO:0000256" key="3">
    <source>
        <dbReference type="ARBA" id="ARBA00005119"/>
    </source>
</evidence>
<comment type="subcellular location">
    <subcellularLocation>
        <location evidence="2">Cell membrane</location>
        <topology evidence="2">Multi-pass membrane protein</topology>
    </subcellularLocation>
</comment>
<reference evidence="25" key="2">
    <citation type="journal article" date="2012" name="PLoS ONE">
        <title>A Deeply Branching Thermophilic Bacterium with an Ancient Acetyl-CoA Pathway Dominates a Subsurface Ecosystem.</title>
        <authorList>
            <person name="Takami H."/>
            <person name="Noguchi H."/>
            <person name="Takaki Y."/>
            <person name="Uchiyama I."/>
            <person name="Toyoda A."/>
            <person name="Nishi S."/>
            <person name="Chee G.-J."/>
            <person name="Arai W."/>
            <person name="Nunoura T."/>
            <person name="Itoh T."/>
            <person name="Hattori M."/>
            <person name="Takai K."/>
        </authorList>
    </citation>
    <scope>NUCLEOTIDE SEQUENCE</scope>
</reference>
<evidence type="ECO:0000256" key="9">
    <source>
        <dbReference type="ARBA" id="ARBA00022516"/>
    </source>
</evidence>
<evidence type="ECO:0000256" key="18">
    <source>
        <dbReference type="ARBA" id="ARBA00029893"/>
    </source>
</evidence>
<evidence type="ECO:0000256" key="14">
    <source>
        <dbReference type="ARBA" id="ARBA00023098"/>
    </source>
</evidence>
<feature type="transmembrane region" description="Helical" evidence="24">
    <location>
        <begin position="127"/>
        <end position="149"/>
    </location>
</feature>
<reference evidence="25" key="1">
    <citation type="journal article" date="2005" name="Environ. Microbiol.">
        <title>Genetic and functional properties of uncultivated thermophilic crenarchaeotes from a subsurface gold mine as revealed by analysis of genome fragments.</title>
        <authorList>
            <person name="Nunoura T."/>
            <person name="Hirayama H."/>
            <person name="Takami H."/>
            <person name="Oida H."/>
            <person name="Nishi S."/>
            <person name="Shimamura S."/>
            <person name="Suzuki Y."/>
            <person name="Inagaki F."/>
            <person name="Takai K."/>
            <person name="Nealson K.H."/>
            <person name="Horikoshi K."/>
        </authorList>
    </citation>
    <scope>NUCLEOTIDE SEQUENCE</scope>
</reference>
<keyword evidence="11 24" id="KW-0812">Transmembrane</keyword>
<dbReference type="GO" id="GO:0005886">
    <property type="term" value="C:plasma membrane"/>
    <property type="evidence" value="ECO:0007669"/>
    <property type="project" value="UniProtKB-SubCell"/>
</dbReference>
<comment type="similarity">
    <text evidence="5">Belongs to the CDS family.</text>
</comment>
<dbReference type="GO" id="GO:0016024">
    <property type="term" value="P:CDP-diacylglycerol biosynthetic process"/>
    <property type="evidence" value="ECO:0007669"/>
    <property type="project" value="TreeGrafter"/>
</dbReference>
<organism evidence="25">
    <name type="scientific">uncultured Chloroflexota bacterium</name>
    <dbReference type="NCBI Taxonomy" id="166587"/>
    <lineage>
        <taxon>Bacteria</taxon>
        <taxon>Bacillati</taxon>
        <taxon>Chloroflexota</taxon>
        <taxon>environmental samples</taxon>
    </lineage>
</organism>
<evidence type="ECO:0000256" key="12">
    <source>
        <dbReference type="ARBA" id="ARBA00022695"/>
    </source>
</evidence>
<evidence type="ECO:0000256" key="21">
    <source>
        <dbReference type="ARBA" id="ARBA00032396"/>
    </source>
</evidence>
<feature type="transmembrane region" description="Helical" evidence="24">
    <location>
        <begin position="197"/>
        <end position="217"/>
    </location>
</feature>
<dbReference type="EC" id="2.7.7.41" evidence="6"/>
<dbReference type="GO" id="GO:0004605">
    <property type="term" value="F:phosphatidate cytidylyltransferase activity"/>
    <property type="evidence" value="ECO:0007669"/>
    <property type="project" value="UniProtKB-EC"/>
</dbReference>
<keyword evidence="17" id="KW-1208">Phospholipid metabolism</keyword>
<feature type="transmembrane region" description="Helical" evidence="24">
    <location>
        <begin position="78"/>
        <end position="96"/>
    </location>
</feature>
<evidence type="ECO:0000256" key="7">
    <source>
        <dbReference type="ARBA" id="ARBA00019373"/>
    </source>
</evidence>
<evidence type="ECO:0000256" key="13">
    <source>
        <dbReference type="ARBA" id="ARBA00022989"/>
    </source>
</evidence>
<evidence type="ECO:0000256" key="2">
    <source>
        <dbReference type="ARBA" id="ARBA00004651"/>
    </source>
</evidence>
<evidence type="ECO:0000256" key="20">
    <source>
        <dbReference type="ARBA" id="ARBA00032253"/>
    </source>
</evidence>
<name>H5SF18_9CHLR</name>
<proteinExistence type="inferred from homology"/>
<comment type="pathway">
    <text evidence="4">Lipid metabolism.</text>
</comment>
<keyword evidence="16" id="KW-0594">Phospholipid biosynthesis</keyword>
<evidence type="ECO:0000256" key="19">
    <source>
        <dbReference type="ARBA" id="ARBA00031825"/>
    </source>
</evidence>
<keyword evidence="12 25" id="KW-0548">Nucleotidyltransferase</keyword>
<gene>
    <name evidence="25" type="ORF">HGMM_F19G07C05</name>
</gene>
<keyword evidence="8" id="KW-1003">Cell membrane</keyword>
<evidence type="ECO:0000256" key="23">
    <source>
        <dbReference type="ARBA" id="ARBA00033406"/>
    </source>
</evidence>
<evidence type="ECO:0000313" key="25">
    <source>
        <dbReference type="EMBL" id="BAL54754.1"/>
    </source>
</evidence>
<dbReference type="PANTHER" id="PTHR46382:SF1">
    <property type="entry name" value="PHOSPHATIDATE CYTIDYLYLTRANSFERASE"/>
    <property type="match status" value="1"/>
</dbReference>
<sequence length="294" mass="32519">MPLKPTPNATDVLEVSRPRSATSDLAKRVLTSIVLLLLGVPAILWGGIPYFLLIAFFLGAASWEYAQLFRKMGYRPSAWMISIATLSLVTLRAFFPEWAEEMLAFLSLLFLTFHLFRYELGDPHSALDFAISVGGVVYFGWVGSFIYLLRALPYGGWWVMLVLPVVWLADSGAYNIGARYGRHALSPHLSPGKTWEGFIAGWITAVIAGAFLAWAYARFGPLPLSPWQGALLGCLLGLLTPLGDLGESLFKRQAGVKDSGNLFPGHGGAFDRIDSWLWAGILGYYFIKIFLHRL</sequence>
<feature type="transmembrane region" description="Helical" evidence="24">
    <location>
        <begin position="102"/>
        <end position="120"/>
    </location>
</feature>
<evidence type="ECO:0000256" key="5">
    <source>
        <dbReference type="ARBA" id="ARBA00010185"/>
    </source>
</evidence>
<evidence type="ECO:0000256" key="11">
    <source>
        <dbReference type="ARBA" id="ARBA00022692"/>
    </source>
</evidence>
<comment type="catalytic activity">
    <reaction evidence="1">
        <text>a 1,2-diacyl-sn-glycero-3-phosphate + CTP + H(+) = a CDP-1,2-diacyl-sn-glycerol + diphosphate</text>
        <dbReference type="Rhea" id="RHEA:16229"/>
        <dbReference type="ChEBI" id="CHEBI:15378"/>
        <dbReference type="ChEBI" id="CHEBI:33019"/>
        <dbReference type="ChEBI" id="CHEBI:37563"/>
        <dbReference type="ChEBI" id="CHEBI:58332"/>
        <dbReference type="ChEBI" id="CHEBI:58608"/>
        <dbReference type="EC" id="2.7.7.41"/>
    </reaction>
</comment>
<evidence type="ECO:0000256" key="17">
    <source>
        <dbReference type="ARBA" id="ARBA00023264"/>
    </source>
</evidence>
<evidence type="ECO:0000256" key="10">
    <source>
        <dbReference type="ARBA" id="ARBA00022679"/>
    </source>
</evidence>
<accession>H5SF18</accession>
<dbReference type="PANTHER" id="PTHR46382">
    <property type="entry name" value="PHOSPHATIDATE CYTIDYLYLTRANSFERASE"/>
    <property type="match status" value="1"/>
</dbReference>
<evidence type="ECO:0000256" key="22">
    <source>
        <dbReference type="ARBA" id="ARBA00032743"/>
    </source>
</evidence>
<keyword evidence="9" id="KW-0444">Lipid biosynthesis</keyword>
<feature type="transmembrane region" description="Helical" evidence="24">
    <location>
        <begin position="155"/>
        <end position="176"/>
    </location>
</feature>
<keyword evidence="10 25" id="KW-0808">Transferase</keyword>
<evidence type="ECO:0000256" key="24">
    <source>
        <dbReference type="SAM" id="Phobius"/>
    </source>
</evidence>
<keyword evidence="14" id="KW-0443">Lipid metabolism</keyword>
<dbReference type="AlphaFoldDB" id="H5SF18"/>
<evidence type="ECO:0000256" key="1">
    <source>
        <dbReference type="ARBA" id="ARBA00001698"/>
    </source>
</evidence>
<dbReference type="Pfam" id="PF01148">
    <property type="entry name" value="CTP_transf_1"/>
    <property type="match status" value="1"/>
</dbReference>
<comment type="pathway">
    <text evidence="3">Phospholipid metabolism; CDP-diacylglycerol biosynthesis; CDP-diacylglycerol from sn-glycerol 3-phosphate: step 3/3.</text>
</comment>
<protein>
    <recommendedName>
        <fullName evidence="7">Phosphatidate cytidylyltransferase</fullName>
        <ecNumber evidence="6">2.7.7.41</ecNumber>
    </recommendedName>
    <alternativeName>
        <fullName evidence="20">CDP-DAG synthase</fullName>
    </alternativeName>
    <alternativeName>
        <fullName evidence="22">CDP-DG synthase</fullName>
    </alternativeName>
    <alternativeName>
        <fullName evidence="18">CDP-diacylglycerol synthase</fullName>
    </alternativeName>
    <alternativeName>
        <fullName evidence="21">CDP-diglyceride pyrophosphorylase</fullName>
    </alternativeName>
    <alternativeName>
        <fullName evidence="23">CDP-diglyceride synthase</fullName>
    </alternativeName>
    <alternativeName>
        <fullName evidence="19">CTP:phosphatidate cytidylyltransferase</fullName>
    </alternativeName>
</protein>
<feature type="transmembrane region" description="Helical" evidence="24">
    <location>
        <begin position="275"/>
        <end position="291"/>
    </location>
</feature>
<evidence type="ECO:0000256" key="8">
    <source>
        <dbReference type="ARBA" id="ARBA00022475"/>
    </source>
</evidence>
<evidence type="ECO:0000256" key="4">
    <source>
        <dbReference type="ARBA" id="ARBA00005189"/>
    </source>
</evidence>